<protein>
    <submittedName>
        <fullName evidence="2">Glycerophosphodiester phosphodiesterase family protein</fullName>
    </submittedName>
</protein>
<organism evidence="2 3">
    <name type="scientific">Chelativorans intermedius</name>
    <dbReference type="NCBI Taxonomy" id="515947"/>
    <lineage>
        <taxon>Bacteria</taxon>
        <taxon>Pseudomonadati</taxon>
        <taxon>Pseudomonadota</taxon>
        <taxon>Alphaproteobacteria</taxon>
        <taxon>Hyphomicrobiales</taxon>
        <taxon>Phyllobacteriaceae</taxon>
        <taxon>Chelativorans</taxon>
    </lineage>
</organism>
<dbReference type="Proteomes" id="UP001589755">
    <property type="component" value="Unassembled WGS sequence"/>
</dbReference>
<reference evidence="2 3" key="1">
    <citation type="submission" date="2024-09" db="EMBL/GenBank/DDBJ databases">
        <authorList>
            <person name="Sun Q."/>
            <person name="Mori K."/>
        </authorList>
    </citation>
    <scope>NUCLEOTIDE SEQUENCE [LARGE SCALE GENOMIC DNA]</scope>
    <source>
        <strain evidence="2 3">CCM 8543</strain>
    </source>
</reference>
<gene>
    <name evidence="2" type="ORF">ACFFJ2_12645</name>
</gene>
<dbReference type="SUPFAM" id="SSF51695">
    <property type="entry name" value="PLC-like phosphodiesterases"/>
    <property type="match status" value="1"/>
</dbReference>
<dbReference type="Gene3D" id="3.20.20.190">
    <property type="entry name" value="Phosphatidylinositol (PI) phosphodiesterase"/>
    <property type="match status" value="1"/>
</dbReference>
<evidence type="ECO:0000259" key="1">
    <source>
        <dbReference type="PROSITE" id="PS51704"/>
    </source>
</evidence>
<sequence length="277" mass="29969">MSDYADFIADPRRGCAIAAHRGAWHCAPENSLAAIEAAIAAGYHIVEIDIRQSADGHLFLLHDDTLERMAGRAERAGRLSLAELRRMRLREGDGGSGRAVTAHAIPTLREALEVARGRIFLDLDLKDRALMPRLVAEVADMGMAGQVDVKAPVDTPEARQWLACPGDLRGIAFMPMARFTGGNGAALADLLKTMRPFMCEASFDRLESMAEHRQRLADAGTAIWVNTLDPVASCGLSDRAALANPDGVWGRLVEAGVSVIQTDEPQALQSYLEETGR</sequence>
<dbReference type="InterPro" id="IPR017946">
    <property type="entry name" value="PLC-like_Pdiesterase_TIM-brl"/>
</dbReference>
<accession>A0ABV6D9C1</accession>
<feature type="domain" description="GP-PDE" evidence="1">
    <location>
        <begin position="15"/>
        <end position="277"/>
    </location>
</feature>
<proteinExistence type="predicted"/>
<dbReference type="PANTHER" id="PTHR46320">
    <property type="entry name" value="GLYCEROPHOSPHODIESTER PHOSPHODIESTERASE 1"/>
    <property type="match status" value="1"/>
</dbReference>
<dbReference type="InterPro" id="IPR032160">
    <property type="entry name" value="DUF4996"/>
</dbReference>
<dbReference type="PROSITE" id="PS51704">
    <property type="entry name" value="GP_PDE"/>
    <property type="match status" value="1"/>
</dbReference>
<dbReference type="CDD" id="cd08566">
    <property type="entry name" value="GDPD_AtGDE_like"/>
    <property type="match status" value="1"/>
</dbReference>
<dbReference type="EMBL" id="JBHLXD010000019">
    <property type="protein sequence ID" value="MFC0209246.1"/>
    <property type="molecule type" value="Genomic_DNA"/>
</dbReference>
<dbReference type="PANTHER" id="PTHR46320:SF1">
    <property type="entry name" value="GLYCEROPHOSPHODIESTER PHOSPHODIESTERASE 1"/>
    <property type="match status" value="1"/>
</dbReference>
<dbReference type="Pfam" id="PF16387">
    <property type="entry name" value="DUF4996"/>
    <property type="match status" value="1"/>
</dbReference>
<evidence type="ECO:0000313" key="2">
    <source>
        <dbReference type="EMBL" id="MFC0209246.1"/>
    </source>
</evidence>
<dbReference type="Pfam" id="PF03009">
    <property type="entry name" value="GDPD"/>
    <property type="match status" value="1"/>
</dbReference>
<dbReference type="InterPro" id="IPR030395">
    <property type="entry name" value="GP_PDE_dom"/>
</dbReference>
<evidence type="ECO:0000313" key="3">
    <source>
        <dbReference type="Proteomes" id="UP001589755"/>
    </source>
</evidence>
<name>A0ABV6D9C1_9HYPH</name>
<dbReference type="RefSeq" id="WP_261522236.1">
    <property type="nucleotide sequence ID" value="NZ_JAODNW010000023.1"/>
</dbReference>
<keyword evidence="3" id="KW-1185">Reference proteome</keyword>
<comment type="caution">
    <text evidence="2">The sequence shown here is derived from an EMBL/GenBank/DDBJ whole genome shotgun (WGS) entry which is preliminary data.</text>
</comment>